<proteinExistence type="predicted"/>
<comment type="caution">
    <text evidence="3">The sequence shown here is derived from an EMBL/GenBank/DDBJ whole genome shotgun (WGS) entry which is preliminary data.</text>
</comment>
<feature type="domain" description="Aerobactin siderophore biosynthesis IucA/IucC-like C-terminal" evidence="1">
    <location>
        <begin position="75"/>
        <end position="203"/>
    </location>
</feature>
<evidence type="ECO:0000313" key="4">
    <source>
        <dbReference type="Proteomes" id="UP001269375"/>
    </source>
</evidence>
<dbReference type="RefSeq" id="WP_251593171.1">
    <property type="nucleotide sequence ID" value="NZ_JAMLJI010000002.1"/>
</dbReference>
<dbReference type="Pfam" id="PF11575">
    <property type="entry name" value="FhuF_C"/>
    <property type="match status" value="1"/>
</dbReference>
<keyword evidence="4" id="KW-1185">Reference proteome</keyword>
<accession>A0ABU1GRQ4</accession>
<feature type="domain" description="Ferric siderophore reductase C-terminal" evidence="2">
    <location>
        <begin position="239"/>
        <end position="260"/>
    </location>
</feature>
<evidence type="ECO:0000313" key="3">
    <source>
        <dbReference type="EMBL" id="MDR5894669.1"/>
    </source>
</evidence>
<dbReference type="InterPro" id="IPR024726">
    <property type="entry name" value="FhuF_C"/>
</dbReference>
<organism evidence="3 4">
    <name type="scientific">Larsenimonas suaedae</name>
    <dbReference type="NCBI Taxonomy" id="1851019"/>
    <lineage>
        <taxon>Bacteria</taxon>
        <taxon>Pseudomonadati</taxon>
        <taxon>Pseudomonadota</taxon>
        <taxon>Gammaproteobacteria</taxon>
        <taxon>Oceanospirillales</taxon>
        <taxon>Halomonadaceae</taxon>
        <taxon>Larsenimonas</taxon>
    </lineage>
</organism>
<evidence type="ECO:0000259" key="1">
    <source>
        <dbReference type="Pfam" id="PF06276"/>
    </source>
</evidence>
<reference evidence="3 4" key="1">
    <citation type="submission" date="2023-04" db="EMBL/GenBank/DDBJ databases">
        <title>A long-awaited taxogenomic arrangement of the family Halomonadaceae.</title>
        <authorList>
            <person name="De La Haba R."/>
            <person name="Chuvochina M."/>
            <person name="Wittouck S."/>
            <person name="Arahal D.R."/>
            <person name="Sanchez-Porro C."/>
            <person name="Hugenholtz P."/>
            <person name="Ventosa A."/>
        </authorList>
    </citation>
    <scope>NUCLEOTIDE SEQUENCE [LARGE SCALE GENOMIC DNA]</scope>
    <source>
        <strain evidence="3 4">DSM 22428</strain>
    </source>
</reference>
<evidence type="ECO:0000259" key="2">
    <source>
        <dbReference type="Pfam" id="PF11575"/>
    </source>
</evidence>
<name>A0ABU1GRQ4_9GAMM</name>
<dbReference type="EMBL" id="JARWAO010000001">
    <property type="protein sequence ID" value="MDR5894669.1"/>
    <property type="molecule type" value="Genomic_DNA"/>
</dbReference>
<sequence>MTRRLERTPSPDDPGFTHAQRTFLTETLRLTPLGQADETAMTVLDLCDTAQCARALDALAPRIGAPSRRVAASLLGKRLSFLLTGACLYALSACNRALVVSPDACLIELSHDGTRWVSSLPLSDTHGTPLPDGTERGPARDRVIERLFTEVIAPLWRSFHEASGVPPRMLWENTAVRVYSLYERRLDQLTDPADRARCKADFDRLLTAPAALFGAPFNPIARFHHAPVALCDGQKQRYRKTCCLYFQATHPAEYCQSCPLLKPLSA</sequence>
<dbReference type="Proteomes" id="UP001269375">
    <property type="component" value="Unassembled WGS sequence"/>
</dbReference>
<gene>
    <name evidence="3" type="ORF">QC825_01115</name>
</gene>
<dbReference type="InterPro" id="IPR022770">
    <property type="entry name" value="IucA/IucC-like_C"/>
</dbReference>
<dbReference type="Pfam" id="PF06276">
    <property type="entry name" value="FhuF"/>
    <property type="match status" value="1"/>
</dbReference>
<protein>
    <submittedName>
        <fullName evidence="3">IucA/IucC family C-terminal-domain containing protein</fullName>
    </submittedName>
</protein>